<evidence type="ECO:0000256" key="9">
    <source>
        <dbReference type="RuleBase" id="RU362118"/>
    </source>
</evidence>
<evidence type="ECO:0000313" key="10">
    <source>
        <dbReference type="EMBL" id="NDJ96079.1"/>
    </source>
</evidence>
<dbReference type="Gene3D" id="3.90.1150.10">
    <property type="entry name" value="Aspartate Aminotransferase, domain 1"/>
    <property type="match status" value="1"/>
</dbReference>
<organism evidence="10">
    <name type="scientific">Myxobolus squamalis</name>
    <name type="common">Myxosporean</name>
    <dbReference type="NCBI Taxonomy" id="59785"/>
    <lineage>
        <taxon>Eukaryota</taxon>
        <taxon>Metazoa</taxon>
        <taxon>Cnidaria</taxon>
        <taxon>Myxozoa</taxon>
        <taxon>Myxosporea</taxon>
        <taxon>Bivalvulida</taxon>
        <taxon>Platysporina</taxon>
        <taxon>Myxobolidae</taxon>
        <taxon>Myxobolus</taxon>
    </lineage>
</organism>
<dbReference type="GO" id="GO:0005737">
    <property type="term" value="C:cytoplasm"/>
    <property type="evidence" value="ECO:0007669"/>
    <property type="project" value="TreeGrafter"/>
</dbReference>
<dbReference type="GO" id="GO:0019346">
    <property type="term" value="P:transsulfuration"/>
    <property type="evidence" value="ECO:0007669"/>
    <property type="project" value="InterPro"/>
</dbReference>
<dbReference type="GO" id="GO:0019343">
    <property type="term" value="P:cysteine biosynthetic process via cystathionine"/>
    <property type="evidence" value="ECO:0007669"/>
    <property type="project" value="TreeGrafter"/>
</dbReference>
<dbReference type="EMBL" id="GHBR01000535">
    <property type="protein sequence ID" value="NDJ96079.1"/>
    <property type="molecule type" value="Transcribed_RNA"/>
</dbReference>
<dbReference type="FunFam" id="3.90.1150.10:FF:000008">
    <property type="entry name" value="Cystathionine gamma-synthase"/>
    <property type="match status" value="1"/>
</dbReference>
<reference evidence="10" key="1">
    <citation type="submission" date="2018-11" db="EMBL/GenBank/DDBJ databases">
        <title>Myxobolus squamalis genome and transcriptome.</title>
        <authorList>
            <person name="Yahalomi D."/>
            <person name="Atkinson S.D."/>
            <person name="Neuhof M."/>
            <person name="Chang E.S."/>
            <person name="Philippe H."/>
            <person name="Cartwright P."/>
            <person name="Bartholomew J.L."/>
            <person name="Huchon D."/>
        </authorList>
    </citation>
    <scope>NUCLEOTIDE SEQUENCE</scope>
    <source>
        <strain evidence="10">71B08</strain>
        <tissue evidence="10">Whole</tissue>
    </source>
</reference>
<dbReference type="InterPro" id="IPR015422">
    <property type="entry name" value="PyrdxlP-dep_Trfase_small"/>
</dbReference>
<evidence type="ECO:0000256" key="5">
    <source>
        <dbReference type="ARBA" id="ARBA00022898"/>
    </source>
</evidence>
<dbReference type="Pfam" id="PF01053">
    <property type="entry name" value="Cys_Met_Meta_PP"/>
    <property type="match status" value="1"/>
</dbReference>
<dbReference type="InterPro" id="IPR015421">
    <property type="entry name" value="PyrdxlP-dep_Trfase_major"/>
</dbReference>
<keyword evidence="6" id="KW-0028">Amino-acid biosynthesis</keyword>
<evidence type="ECO:0000256" key="2">
    <source>
        <dbReference type="ARBA" id="ARBA00005038"/>
    </source>
</evidence>
<dbReference type="InterPro" id="IPR015424">
    <property type="entry name" value="PyrdxlP-dep_Trfase"/>
</dbReference>
<evidence type="ECO:0000256" key="3">
    <source>
        <dbReference type="ARBA" id="ARBA00009077"/>
    </source>
</evidence>
<comment type="pathway">
    <text evidence="2">Amino-acid biosynthesis; L-cysteine biosynthesis; L-cysteine from L-homocysteine and L-serine: step 2/2.</text>
</comment>
<dbReference type="PANTHER" id="PTHR11808:SF15">
    <property type="entry name" value="CYSTATHIONINE GAMMA-LYASE"/>
    <property type="match status" value="1"/>
</dbReference>
<evidence type="ECO:0000256" key="7">
    <source>
        <dbReference type="ARBA" id="ARBA00029853"/>
    </source>
</evidence>
<dbReference type="GO" id="GO:0030170">
    <property type="term" value="F:pyridoxal phosphate binding"/>
    <property type="evidence" value="ECO:0007669"/>
    <property type="project" value="InterPro"/>
</dbReference>
<keyword evidence="10" id="KW-0456">Lyase</keyword>
<name>A0A6B2G3J2_MYXSQ</name>
<dbReference type="Gene3D" id="3.40.640.10">
    <property type="entry name" value="Type I PLP-dependent aspartate aminotransferase-like (Major domain)"/>
    <property type="match status" value="1"/>
</dbReference>
<proteinExistence type="inferred from homology"/>
<feature type="modified residue" description="N6-(pyridoxal phosphate)lysine" evidence="8">
    <location>
        <position position="201"/>
    </location>
</feature>
<dbReference type="UniPathway" id="UPA00136">
    <property type="reaction ID" value="UER00202"/>
</dbReference>
<comment type="similarity">
    <text evidence="3 9">Belongs to the trans-sulfuration enzymes family.</text>
</comment>
<sequence>MPNKKFSTISIHSDTTKLEWPGNPVVCGISLSTTFKQKSPGKFLRYEYSRSGNPTREALEQTLAALENSKHALSYSSGLAAESCILHLLKTDHEIICMDDVYGGTNRLFNKVFDSFGLRIKMVDLCKLENLKAAITPKTKLVWVESPTNPTLKIVDIRGVKRIIHESQKDIIMVVDNTFMSPYFQKPLDLGADIVLQSVTKYVNGHSDVVMGSLTVNDDSLYKRLSFYQNAIGSIPSPFDCFLVIRGIKTLSLRMERHQSSAMKIATHFINHPRIDEVIYPGLATHPQHEICKRQSTGFAGMISMRFKGNLESTIKFLEKLSIFSIAESLGGYESLVELPALMTHASVPIEQRKTLGISDTLVRFSIGLEDPDDLIEDIETALKSVD</sequence>
<evidence type="ECO:0000256" key="1">
    <source>
        <dbReference type="ARBA" id="ARBA00001933"/>
    </source>
</evidence>
<dbReference type="FunFam" id="3.40.640.10:FF:000009">
    <property type="entry name" value="Cystathionine gamma-synthase homolog"/>
    <property type="match status" value="1"/>
</dbReference>
<dbReference type="EC" id="4.4.1.1" evidence="4"/>
<dbReference type="SUPFAM" id="SSF53383">
    <property type="entry name" value="PLP-dependent transferases"/>
    <property type="match status" value="1"/>
</dbReference>
<accession>A0A6B2G3J2</accession>
<dbReference type="PIRSF" id="PIRSF001434">
    <property type="entry name" value="CGS"/>
    <property type="match status" value="1"/>
</dbReference>
<evidence type="ECO:0000256" key="6">
    <source>
        <dbReference type="ARBA" id="ARBA00023192"/>
    </source>
</evidence>
<keyword evidence="5 8" id="KW-0663">Pyridoxal phosphate</keyword>
<dbReference type="AlphaFoldDB" id="A0A6B2G3J2"/>
<dbReference type="PANTHER" id="PTHR11808">
    <property type="entry name" value="TRANS-SULFURATION ENZYME FAMILY MEMBER"/>
    <property type="match status" value="1"/>
</dbReference>
<dbReference type="CDD" id="cd00614">
    <property type="entry name" value="CGS_like"/>
    <property type="match status" value="1"/>
</dbReference>
<comment type="cofactor">
    <cofactor evidence="1 9">
        <name>pyridoxal 5'-phosphate</name>
        <dbReference type="ChEBI" id="CHEBI:597326"/>
    </cofactor>
</comment>
<protein>
    <recommendedName>
        <fullName evidence="4">cystathionine gamma-lyase</fullName>
        <ecNumber evidence="4">4.4.1.1</ecNumber>
    </recommendedName>
    <alternativeName>
        <fullName evidence="7">Gamma-cystathionase</fullName>
    </alternativeName>
</protein>
<dbReference type="GO" id="GO:0004123">
    <property type="term" value="F:cystathionine gamma-lyase activity"/>
    <property type="evidence" value="ECO:0007669"/>
    <property type="project" value="TreeGrafter"/>
</dbReference>
<keyword evidence="6" id="KW-0198">Cysteine biosynthesis</keyword>
<evidence type="ECO:0000256" key="4">
    <source>
        <dbReference type="ARBA" id="ARBA00012085"/>
    </source>
</evidence>
<dbReference type="InterPro" id="IPR000277">
    <property type="entry name" value="Cys/Met-Metab_PyrdxlP-dep_enz"/>
</dbReference>
<evidence type="ECO:0000256" key="8">
    <source>
        <dbReference type="PIRSR" id="PIRSR001434-2"/>
    </source>
</evidence>